<evidence type="ECO:0000256" key="2">
    <source>
        <dbReference type="SAM" id="SignalP"/>
    </source>
</evidence>
<evidence type="ECO:0000313" key="4">
    <source>
        <dbReference type="Proteomes" id="UP000636960"/>
    </source>
</evidence>
<feature type="chain" id="PRO_5036771956" evidence="2">
    <location>
        <begin position="25"/>
        <end position="64"/>
    </location>
</feature>
<protein>
    <submittedName>
        <fullName evidence="3">Uncharacterized protein</fullName>
    </submittedName>
</protein>
<evidence type="ECO:0000313" key="3">
    <source>
        <dbReference type="EMBL" id="GIE98939.1"/>
    </source>
</evidence>
<comment type="caution">
    <text evidence="3">The sequence shown here is derived from an EMBL/GenBank/DDBJ whole genome shotgun (WGS) entry which is preliminary data.</text>
</comment>
<proteinExistence type="predicted"/>
<keyword evidence="1" id="KW-0472">Membrane</keyword>
<feature type="signal peptide" evidence="2">
    <location>
        <begin position="1"/>
        <end position="24"/>
    </location>
</feature>
<accession>A0A919K3N0</accession>
<organism evidence="3 4">
    <name type="scientific">Paractinoplanes rishiriensis</name>
    <dbReference type="NCBI Taxonomy" id="1050105"/>
    <lineage>
        <taxon>Bacteria</taxon>
        <taxon>Bacillati</taxon>
        <taxon>Actinomycetota</taxon>
        <taxon>Actinomycetes</taxon>
        <taxon>Micromonosporales</taxon>
        <taxon>Micromonosporaceae</taxon>
        <taxon>Paractinoplanes</taxon>
    </lineage>
</organism>
<evidence type="ECO:0000256" key="1">
    <source>
        <dbReference type="SAM" id="Phobius"/>
    </source>
</evidence>
<dbReference type="Proteomes" id="UP000636960">
    <property type="component" value="Unassembled WGS sequence"/>
</dbReference>
<keyword evidence="1" id="KW-1133">Transmembrane helix</keyword>
<dbReference type="RefSeq" id="WP_203785962.1">
    <property type="nucleotide sequence ID" value="NZ_BOMV01000069.1"/>
</dbReference>
<reference evidence="3" key="1">
    <citation type="submission" date="2021-01" db="EMBL/GenBank/DDBJ databases">
        <title>Whole genome shotgun sequence of Actinoplanes rishiriensis NBRC 108556.</title>
        <authorList>
            <person name="Komaki H."/>
            <person name="Tamura T."/>
        </authorList>
    </citation>
    <scope>NUCLEOTIDE SEQUENCE</scope>
    <source>
        <strain evidence="3">NBRC 108556</strain>
    </source>
</reference>
<dbReference type="AlphaFoldDB" id="A0A919K3N0"/>
<dbReference type="EMBL" id="BOMV01000069">
    <property type="protein sequence ID" value="GIE98939.1"/>
    <property type="molecule type" value="Genomic_DNA"/>
</dbReference>
<keyword evidence="4" id="KW-1185">Reference proteome</keyword>
<keyword evidence="2" id="KW-0732">Signal</keyword>
<gene>
    <name evidence="3" type="ORF">Ari01nite_64040</name>
</gene>
<name>A0A919K3N0_9ACTN</name>
<sequence length="64" mass="6441">MNVATRAIWLALMSLLSIFTGASAGVISYTGGENPQQAILTGGGAAGATMLLLLAVFHCATTKS</sequence>
<keyword evidence="1" id="KW-0812">Transmembrane</keyword>
<feature type="transmembrane region" description="Helical" evidence="1">
    <location>
        <begin position="40"/>
        <end position="60"/>
    </location>
</feature>